<dbReference type="AlphaFoldDB" id="A0A1G8HU71"/>
<gene>
    <name evidence="1" type="ORF">SAMN05192534_12145</name>
</gene>
<dbReference type="STRING" id="568899.SAMN05192534_12145"/>
<evidence type="ECO:0000313" key="1">
    <source>
        <dbReference type="EMBL" id="SDI10164.1"/>
    </source>
</evidence>
<proteinExistence type="predicted"/>
<accession>A0A1G8HU71</accession>
<dbReference type="EMBL" id="FNDK01000021">
    <property type="protein sequence ID" value="SDI10164.1"/>
    <property type="molecule type" value="Genomic_DNA"/>
</dbReference>
<name>A0A1G8HU71_9BACI</name>
<reference evidence="1 2" key="1">
    <citation type="submission" date="2016-10" db="EMBL/GenBank/DDBJ databases">
        <authorList>
            <person name="de Groot N.N."/>
        </authorList>
    </citation>
    <scope>NUCLEOTIDE SEQUENCE [LARGE SCALE GENOMIC DNA]</scope>
    <source>
        <strain evidence="1 2">DSM 21632</strain>
    </source>
</reference>
<evidence type="ECO:0000313" key="2">
    <source>
        <dbReference type="Proteomes" id="UP000199163"/>
    </source>
</evidence>
<protein>
    <submittedName>
        <fullName evidence="1">Uncharacterized protein</fullName>
    </submittedName>
</protein>
<keyword evidence="2" id="KW-1185">Reference proteome</keyword>
<sequence>MYTTLDRENDHPFNLVFSFFSGVKQRIHHLGKQFVVTNELDEKQRLPRFSRQPESEVKNLVFSLPETVPALSLIDFSSLM</sequence>
<organism evidence="1 2">
    <name type="scientific">Alteribacillus persepolensis</name>
    <dbReference type="NCBI Taxonomy" id="568899"/>
    <lineage>
        <taxon>Bacteria</taxon>
        <taxon>Bacillati</taxon>
        <taxon>Bacillota</taxon>
        <taxon>Bacilli</taxon>
        <taxon>Bacillales</taxon>
        <taxon>Bacillaceae</taxon>
        <taxon>Alteribacillus</taxon>
    </lineage>
</organism>
<dbReference type="Proteomes" id="UP000199163">
    <property type="component" value="Unassembled WGS sequence"/>
</dbReference>